<dbReference type="EMBL" id="BA000053">
    <property type="protein sequence ID" value="BAE62187.1"/>
    <property type="molecule type" value="Genomic_DNA"/>
</dbReference>
<dbReference type="Proteomes" id="UP000006564">
    <property type="component" value="Chromosome 5"/>
</dbReference>
<accession>Q2U8C8</accession>
<dbReference type="KEGG" id="aor:AO090701000479"/>
<proteinExistence type="predicted"/>
<protein>
    <submittedName>
        <fullName evidence="1">DNA, SC111</fullName>
    </submittedName>
</protein>
<evidence type="ECO:0000313" key="2">
    <source>
        <dbReference type="Proteomes" id="UP000006564"/>
    </source>
</evidence>
<dbReference type="HOGENOM" id="CLU_2263207_0_0_1"/>
<evidence type="ECO:0000313" key="1">
    <source>
        <dbReference type="EMBL" id="BAE62187.1"/>
    </source>
</evidence>
<gene>
    <name evidence="1" type="ORF">AO090701000479</name>
</gene>
<dbReference type="AlphaFoldDB" id="Q2U8C8"/>
<reference evidence="1 2" key="1">
    <citation type="journal article" date="2005" name="Nature">
        <title>Genome sequencing and analysis of Aspergillus oryzae.</title>
        <authorList>
            <person name="Machida M."/>
            <person name="Asai K."/>
            <person name="Sano M."/>
            <person name="Tanaka T."/>
            <person name="Kumagai T."/>
            <person name="Terai G."/>
            <person name="Kusumoto K."/>
            <person name="Arima T."/>
            <person name="Akita O."/>
            <person name="Kashiwagi Y."/>
            <person name="Abe K."/>
            <person name="Gomi K."/>
            <person name="Horiuchi H."/>
            <person name="Kitamoto K."/>
            <person name="Kobayashi T."/>
            <person name="Takeuchi M."/>
            <person name="Denning D.W."/>
            <person name="Galagan J.E."/>
            <person name="Nierman W.C."/>
            <person name="Yu J."/>
            <person name="Archer D.B."/>
            <person name="Bennett J.W."/>
            <person name="Bhatnagar D."/>
            <person name="Cleveland T.E."/>
            <person name="Fedorova N.D."/>
            <person name="Gotoh O."/>
            <person name="Horikawa H."/>
            <person name="Hosoyama A."/>
            <person name="Ichinomiya M."/>
            <person name="Igarashi R."/>
            <person name="Iwashita K."/>
            <person name="Juvvadi P.R."/>
            <person name="Kato M."/>
            <person name="Kato Y."/>
            <person name="Kin T."/>
            <person name="Kokubun A."/>
            <person name="Maeda H."/>
            <person name="Maeyama N."/>
            <person name="Maruyama J."/>
            <person name="Nagasaki H."/>
            <person name="Nakajima T."/>
            <person name="Oda K."/>
            <person name="Okada K."/>
            <person name="Paulsen I."/>
            <person name="Sakamoto K."/>
            <person name="Sawano T."/>
            <person name="Takahashi M."/>
            <person name="Takase K."/>
            <person name="Terabayashi Y."/>
            <person name="Wortman J."/>
            <person name="Yamada O."/>
            <person name="Yamagata Y."/>
            <person name="Anazawa H."/>
            <person name="Hata Y."/>
            <person name="Koide Y."/>
            <person name="Komori T."/>
            <person name="Koyama Y."/>
            <person name="Minetoki T."/>
            <person name="Suharnan S."/>
            <person name="Tanaka A."/>
            <person name="Isono K."/>
            <person name="Kuhara S."/>
            <person name="Ogasawara N."/>
            <person name="Kikuchi H."/>
        </authorList>
    </citation>
    <scope>NUCLEOTIDE SEQUENCE [LARGE SCALE GENOMIC DNA]</scope>
    <source>
        <strain evidence="2">ATCC 42149 / RIB 40</strain>
    </source>
</reference>
<dbReference type="RefSeq" id="XP_023092155.1">
    <property type="nucleotide sequence ID" value="XM_023237295.1"/>
</dbReference>
<dbReference type="GeneID" id="5995377"/>
<keyword evidence="2" id="KW-1185">Reference proteome</keyword>
<dbReference type="VEuPathDB" id="FungiDB:AO090701000479"/>
<organism evidence="1 2">
    <name type="scientific">Aspergillus oryzae (strain ATCC 42149 / RIB 40)</name>
    <name type="common">Yellow koji mold</name>
    <dbReference type="NCBI Taxonomy" id="510516"/>
    <lineage>
        <taxon>Eukaryota</taxon>
        <taxon>Fungi</taxon>
        <taxon>Dikarya</taxon>
        <taxon>Ascomycota</taxon>
        <taxon>Pezizomycotina</taxon>
        <taxon>Eurotiomycetes</taxon>
        <taxon>Eurotiomycetidae</taxon>
        <taxon>Eurotiales</taxon>
        <taxon>Aspergillaceae</taxon>
        <taxon>Aspergillus</taxon>
        <taxon>Aspergillus subgen. Circumdati</taxon>
    </lineage>
</organism>
<name>Q2U8C8_ASPOR</name>
<sequence>MVYSTLRASSHFQLFLYSAASIDRGSLSKGWYSVPMTLCVAACEVMLGGGYGALLLVCRGGNGGPARGDGDGWLETCLAVTRESKDGRLFVYHQLRPLAPSWA</sequence>
<dbReference type="EMBL" id="AP007164">
    <property type="protein sequence ID" value="BAE62187.1"/>
    <property type="molecule type" value="Genomic_DNA"/>
</dbReference>